<protein>
    <submittedName>
        <fullName evidence="2">Uncharacterized protein</fullName>
    </submittedName>
</protein>
<keyword evidence="3" id="KW-1185">Reference proteome</keyword>
<gene>
    <name evidence="2" type="ORF">ETAA1_19350</name>
</gene>
<dbReference type="KEGG" id="uli:ETAA1_19350"/>
<evidence type="ECO:0000313" key="2">
    <source>
        <dbReference type="EMBL" id="QDU19992.1"/>
    </source>
</evidence>
<evidence type="ECO:0000313" key="3">
    <source>
        <dbReference type="Proteomes" id="UP000319576"/>
    </source>
</evidence>
<proteinExistence type="predicted"/>
<dbReference type="AlphaFoldDB" id="A0A517XRC1"/>
<reference evidence="2 3" key="1">
    <citation type="submission" date="2019-02" db="EMBL/GenBank/DDBJ databases">
        <title>Deep-cultivation of Planctomycetes and their phenomic and genomic characterization uncovers novel biology.</title>
        <authorList>
            <person name="Wiegand S."/>
            <person name="Jogler M."/>
            <person name="Boedeker C."/>
            <person name="Pinto D."/>
            <person name="Vollmers J."/>
            <person name="Rivas-Marin E."/>
            <person name="Kohn T."/>
            <person name="Peeters S.H."/>
            <person name="Heuer A."/>
            <person name="Rast P."/>
            <person name="Oberbeckmann S."/>
            <person name="Bunk B."/>
            <person name="Jeske O."/>
            <person name="Meyerdierks A."/>
            <person name="Storesund J.E."/>
            <person name="Kallscheuer N."/>
            <person name="Luecker S."/>
            <person name="Lage O.M."/>
            <person name="Pohl T."/>
            <person name="Merkel B.J."/>
            <person name="Hornburger P."/>
            <person name="Mueller R.-W."/>
            <person name="Bruemmer F."/>
            <person name="Labrenz M."/>
            <person name="Spormann A.M."/>
            <person name="Op den Camp H."/>
            <person name="Overmann J."/>
            <person name="Amann R."/>
            <person name="Jetten M.S.M."/>
            <person name="Mascher T."/>
            <person name="Medema M.H."/>
            <person name="Devos D.P."/>
            <person name="Kaster A.-K."/>
            <person name="Ovreas L."/>
            <person name="Rohde M."/>
            <person name="Galperin M.Y."/>
            <person name="Jogler C."/>
        </authorList>
    </citation>
    <scope>NUCLEOTIDE SEQUENCE [LARGE SCALE GENOMIC DNA]</scope>
    <source>
        <strain evidence="2 3">ETA_A1</strain>
    </source>
</reference>
<evidence type="ECO:0000256" key="1">
    <source>
        <dbReference type="SAM" id="MobiDB-lite"/>
    </source>
</evidence>
<organism evidence="2 3">
    <name type="scientific">Urbifossiella limnaea</name>
    <dbReference type="NCBI Taxonomy" id="2528023"/>
    <lineage>
        <taxon>Bacteria</taxon>
        <taxon>Pseudomonadati</taxon>
        <taxon>Planctomycetota</taxon>
        <taxon>Planctomycetia</taxon>
        <taxon>Gemmatales</taxon>
        <taxon>Gemmataceae</taxon>
        <taxon>Urbifossiella</taxon>
    </lineage>
</organism>
<dbReference type="EMBL" id="CP036273">
    <property type="protein sequence ID" value="QDU19992.1"/>
    <property type="molecule type" value="Genomic_DNA"/>
</dbReference>
<dbReference type="OrthoDB" id="272893at2"/>
<name>A0A517XRC1_9BACT</name>
<sequence length="312" mass="32420">MLDASSPDPVLVAGLNAALSGPQPLVAKGVKTPSPGLFPGNAAGKKAGAEAIEHGLLEEFTESQTVTTTTRGKSKTKIMPVTLARLTSAGQKFVLDAISPKAALEALLPAVQQLGAAPPPPNPEAFRAAVADATAACVTAIREAFEGLQQKLIAALREPLDGLHQKVVAALPPPATTVADPAPVLATLHTAIEKATLAAERSTGASASPPPAIPAPAPAGTDAKAIGDDIVSLVDQSNRDRAVGCDFGELYDALERRHPTLTIGVFHDTLRALDDANLIRLSGWSRMLDDMPRPELALFVSHKVMYYAQPAR</sequence>
<dbReference type="Proteomes" id="UP000319576">
    <property type="component" value="Chromosome"/>
</dbReference>
<feature type="region of interest" description="Disordered" evidence="1">
    <location>
        <begin position="199"/>
        <end position="220"/>
    </location>
</feature>
<dbReference type="RefSeq" id="WP_145236800.1">
    <property type="nucleotide sequence ID" value="NZ_CP036273.1"/>
</dbReference>
<accession>A0A517XRC1</accession>
<feature type="compositionally biased region" description="Pro residues" evidence="1">
    <location>
        <begin position="208"/>
        <end position="217"/>
    </location>
</feature>